<organism evidence="7 8">
    <name type="scientific">Tripterygium wilfordii</name>
    <name type="common">Thunder God vine</name>
    <dbReference type="NCBI Taxonomy" id="458696"/>
    <lineage>
        <taxon>Eukaryota</taxon>
        <taxon>Viridiplantae</taxon>
        <taxon>Streptophyta</taxon>
        <taxon>Embryophyta</taxon>
        <taxon>Tracheophyta</taxon>
        <taxon>Spermatophyta</taxon>
        <taxon>Magnoliopsida</taxon>
        <taxon>eudicotyledons</taxon>
        <taxon>Gunneridae</taxon>
        <taxon>Pentapetalae</taxon>
        <taxon>rosids</taxon>
        <taxon>fabids</taxon>
        <taxon>Celastrales</taxon>
        <taxon>Celastraceae</taxon>
        <taxon>Tripterygium</taxon>
    </lineage>
</organism>
<keyword evidence="8" id="KW-1185">Reference proteome</keyword>
<keyword evidence="4 5" id="KW-0472">Membrane</keyword>
<dbReference type="InterPro" id="IPR005828">
    <property type="entry name" value="MFS_sugar_transport-like"/>
</dbReference>
<feature type="transmembrane region" description="Helical" evidence="5">
    <location>
        <begin position="474"/>
        <end position="492"/>
    </location>
</feature>
<dbReference type="Gene3D" id="1.20.1250.20">
    <property type="entry name" value="MFS general substrate transporter like domains"/>
    <property type="match status" value="1"/>
</dbReference>
<feature type="transmembrane region" description="Helical" evidence="5">
    <location>
        <begin position="441"/>
        <end position="462"/>
    </location>
</feature>
<gene>
    <name evidence="7" type="ORF">HS088_TW13G01053</name>
</gene>
<proteinExistence type="predicted"/>
<dbReference type="EMBL" id="JAAARO010000013">
    <property type="protein sequence ID" value="KAF5738158.1"/>
    <property type="molecule type" value="Genomic_DNA"/>
</dbReference>
<feature type="transmembrane region" description="Helical" evidence="5">
    <location>
        <begin position="146"/>
        <end position="167"/>
    </location>
</feature>
<evidence type="ECO:0000313" key="8">
    <source>
        <dbReference type="Proteomes" id="UP000593562"/>
    </source>
</evidence>
<feature type="transmembrane region" description="Helical" evidence="5">
    <location>
        <begin position="179"/>
        <end position="202"/>
    </location>
</feature>
<feature type="transmembrane region" description="Helical" evidence="5">
    <location>
        <begin position="416"/>
        <end position="435"/>
    </location>
</feature>
<name>A0A7J7CVX3_TRIWF</name>
<dbReference type="GO" id="GO:0022857">
    <property type="term" value="F:transmembrane transporter activity"/>
    <property type="evidence" value="ECO:0007669"/>
    <property type="project" value="InterPro"/>
</dbReference>
<dbReference type="PANTHER" id="PTHR24064">
    <property type="entry name" value="SOLUTE CARRIER FAMILY 22 MEMBER"/>
    <property type="match status" value="1"/>
</dbReference>
<dbReference type="PROSITE" id="PS50850">
    <property type="entry name" value="MFS"/>
    <property type="match status" value="1"/>
</dbReference>
<feature type="transmembrane region" description="Helical" evidence="5">
    <location>
        <begin position="498"/>
        <end position="515"/>
    </location>
</feature>
<dbReference type="InterPro" id="IPR036259">
    <property type="entry name" value="MFS_trans_sf"/>
</dbReference>
<protein>
    <submittedName>
        <fullName evidence="7">Organic cation/carnitine transporter 3-like</fullName>
    </submittedName>
</protein>
<dbReference type="AlphaFoldDB" id="A0A7J7CVX3"/>
<comment type="caution">
    <text evidence="7">The sequence shown here is derived from an EMBL/GenBank/DDBJ whole genome shotgun (WGS) entry which is preliminary data.</text>
</comment>
<feature type="domain" description="Major facilitator superfamily (MFS) profile" evidence="6">
    <location>
        <begin position="77"/>
        <end position="522"/>
    </location>
</feature>
<feature type="transmembrane region" description="Helical" evidence="5">
    <location>
        <begin position="350"/>
        <end position="370"/>
    </location>
</feature>
<feature type="transmembrane region" description="Helical" evidence="5">
    <location>
        <begin position="382"/>
        <end position="404"/>
    </location>
</feature>
<evidence type="ECO:0000256" key="3">
    <source>
        <dbReference type="ARBA" id="ARBA00022989"/>
    </source>
</evidence>
<reference evidence="7 8" key="1">
    <citation type="journal article" date="2020" name="Nat. Commun.">
        <title>Genome of Tripterygium wilfordii and identification of cytochrome P450 involved in triptolide biosynthesis.</title>
        <authorList>
            <person name="Tu L."/>
            <person name="Su P."/>
            <person name="Zhang Z."/>
            <person name="Gao L."/>
            <person name="Wang J."/>
            <person name="Hu T."/>
            <person name="Zhou J."/>
            <person name="Zhang Y."/>
            <person name="Zhao Y."/>
            <person name="Liu Y."/>
            <person name="Song Y."/>
            <person name="Tong Y."/>
            <person name="Lu Y."/>
            <person name="Yang J."/>
            <person name="Xu C."/>
            <person name="Jia M."/>
            <person name="Peters R.J."/>
            <person name="Huang L."/>
            <person name="Gao W."/>
        </authorList>
    </citation>
    <scope>NUCLEOTIDE SEQUENCE [LARGE SCALE GENOMIC DNA]</scope>
    <source>
        <strain evidence="8">cv. XIE 37</strain>
        <tissue evidence="7">Leaf</tissue>
    </source>
</reference>
<dbReference type="SUPFAM" id="SSF103473">
    <property type="entry name" value="MFS general substrate transporter"/>
    <property type="match status" value="1"/>
</dbReference>
<feature type="transmembrane region" description="Helical" evidence="5">
    <location>
        <begin position="237"/>
        <end position="255"/>
    </location>
</feature>
<sequence length="540" mass="60346">MFYSTIADSFMLELPRFGSAKKETNRQDDETYKQYYKLNREDSADTERTKEVEPTFPSLDKMMEQSIGTFGLAQLVQAVLVAFSSFFDSQQTFISIFTDAHPKWHCTNDSICNSDSNICQLPKSAWAWDGPSTMVSEWDLGCAGSFITGLPASAYFMGSLLGGFFLATIADSSIGRKKFLFLSCLAMAVTTALTAFSTNIWVYSVLRFISGVGRVPIGTCNIVLLTEKVGKEWRGRVGVMEELLFTLGFLSLPGVAYINRGSSWRSLYLWTSIPTLIYCLIIQFFVSESPRWLFTEGRYEEAIKVLKTISPSMDNPMLSLYPLDNRVLTRKTSNTNPSSMIRKLFKKKWALQRIVALLIPGFCIGLGYFGMALGLGNLDMNLYLSVTYNAALEIPSSFLTFLMIEKWSRKGSLFTLCFLSGISGIMTTVAGNGAIQMGLELVSFFCACTAYNVILIYTVELFPTCVRNFAMTAVRQTLIFGAMFGPVLVASWRNNELLSYRVFGALLLFSGFFIVRLPETKGMSLADTLDEQEHNDNMVV</sequence>
<evidence type="ECO:0000256" key="4">
    <source>
        <dbReference type="ARBA" id="ARBA00023136"/>
    </source>
</evidence>
<evidence type="ECO:0000256" key="2">
    <source>
        <dbReference type="ARBA" id="ARBA00022692"/>
    </source>
</evidence>
<accession>A0A7J7CVX3</accession>
<dbReference type="Pfam" id="PF00083">
    <property type="entry name" value="Sugar_tr"/>
    <property type="match status" value="1"/>
</dbReference>
<keyword evidence="2 5" id="KW-0812">Transmembrane</keyword>
<evidence type="ECO:0000256" key="5">
    <source>
        <dbReference type="SAM" id="Phobius"/>
    </source>
</evidence>
<feature type="transmembrane region" description="Helical" evidence="5">
    <location>
        <begin position="267"/>
        <end position="286"/>
    </location>
</feature>
<dbReference type="Proteomes" id="UP000593562">
    <property type="component" value="Unassembled WGS sequence"/>
</dbReference>
<evidence type="ECO:0000259" key="6">
    <source>
        <dbReference type="PROSITE" id="PS50850"/>
    </source>
</evidence>
<evidence type="ECO:0000256" key="1">
    <source>
        <dbReference type="ARBA" id="ARBA00004141"/>
    </source>
</evidence>
<dbReference type="GO" id="GO:0016020">
    <property type="term" value="C:membrane"/>
    <property type="evidence" value="ECO:0007669"/>
    <property type="project" value="UniProtKB-SubCell"/>
</dbReference>
<dbReference type="InParanoid" id="A0A7J7CVX3"/>
<keyword evidence="3 5" id="KW-1133">Transmembrane helix</keyword>
<evidence type="ECO:0000313" key="7">
    <source>
        <dbReference type="EMBL" id="KAF5738158.1"/>
    </source>
</evidence>
<dbReference type="InterPro" id="IPR020846">
    <property type="entry name" value="MFS_dom"/>
</dbReference>
<comment type="subcellular location">
    <subcellularLocation>
        <location evidence="1">Membrane</location>
        <topology evidence="1">Multi-pass membrane protein</topology>
    </subcellularLocation>
</comment>